<reference evidence="1" key="1">
    <citation type="submission" date="2021-02" db="EMBL/GenBank/DDBJ databases">
        <authorList>
            <person name="Nowell W R."/>
        </authorList>
    </citation>
    <scope>NUCLEOTIDE SEQUENCE</scope>
</reference>
<feature type="non-terminal residue" evidence="1">
    <location>
        <position position="53"/>
    </location>
</feature>
<evidence type="ECO:0000313" key="2">
    <source>
        <dbReference type="Proteomes" id="UP000663823"/>
    </source>
</evidence>
<dbReference type="EMBL" id="CAJOAX010066153">
    <property type="protein sequence ID" value="CAF4358353.1"/>
    <property type="molecule type" value="Genomic_DNA"/>
</dbReference>
<organism evidence="1 2">
    <name type="scientific">Rotaria sordida</name>
    <dbReference type="NCBI Taxonomy" id="392033"/>
    <lineage>
        <taxon>Eukaryota</taxon>
        <taxon>Metazoa</taxon>
        <taxon>Spiralia</taxon>
        <taxon>Gnathifera</taxon>
        <taxon>Rotifera</taxon>
        <taxon>Eurotatoria</taxon>
        <taxon>Bdelloidea</taxon>
        <taxon>Philodinida</taxon>
        <taxon>Philodinidae</taxon>
        <taxon>Rotaria</taxon>
    </lineage>
</organism>
<gene>
    <name evidence="1" type="ORF">OTI717_LOCUS43773</name>
</gene>
<accession>A0A820LJB6</accession>
<protein>
    <submittedName>
        <fullName evidence="1">Uncharacterized protein</fullName>
    </submittedName>
</protein>
<dbReference type="AlphaFoldDB" id="A0A820LJB6"/>
<proteinExistence type="predicted"/>
<comment type="caution">
    <text evidence="1">The sequence shown here is derived from an EMBL/GenBank/DDBJ whole genome shotgun (WGS) entry which is preliminary data.</text>
</comment>
<evidence type="ECO:0000313" key="1">
    <source>
        <dbReference type="EMBL" id="CAF4358353.1"/>
    </source>
</evidence>
<dbReference type="Proteomes" id="UP000663823">
    <property type="component" value="Unassembled WGS sequence"/>
</dbReference>
<sequence length="53" mass="6303">MPLLYDNNMKFELENFDDDDDDDDYDEHCHGLLIRRKTSYTTRVNKSSSKTSL</sequence>
<name>A0A820LJB6_9BILA</name>